<dbReference type="AlphaFoldDB" id="A0A4R7UEH9"/>
<dbReference type="GO" id="GO:0009401">
    <property type="term" value="P:phosphoenolpyruvate-dependent sugar phosphotransferase system"/>
    <property type="evidence" value="ECO:0007669"/>
    <property type="project" value="UniProtKB-KW"/>
</dbReference>
<dbReference type="OrthoDB" id="9809047at2"/>
<evidence type="ECO:0000259" key="6">
    <source>
        <dbReference type="PROSITE" id="PS51350"/>
    </source>
</evidence>
<name>A0A4R7UEH9_9BACT</name>
<comment type="subcellular location">
    <subcellularLocation>
        <location evidence="2">Cytoplasm</location>
    </subcellularLocation>
</comment>
<sequence length="87" mass="9411">MKEFTAKIVDPIGLHARPTSILCTAASKFKSDAKLQYNGREGNLKSIMNIMALGVKCGAEITVKVSGEDEEAALEAIKKVFVDNELI</sequence>
<dbReference type="PROSITE" id="PS00589">
    <property type="entry name" value="PTS_HPR_SER"/>
    <property type="match status" value="1"/>
</dbReference>
<comment type="caution">
    <text evidence="7">The sequence shown here is derived from an EMBL/GenBank/DDBJ whole genome shotgun (WGS) entry which is preliminary data.</text>
</comment>
<accession>A0A4R7UEH9</accession>
<comment type="function">
    <text evidence="1">General (non sugar-specific) component of the phosphoenolpyruvate-dependent sugar phosphotransferase system (sugar PTS). This major carbohydrate active-transport system catalyzes the phosphorylation of incoming sugar substrates concomitantly with their translocation across the cell membrane. The phosphoryl group from phosphoenolpyruvate (PEP) is transferred to the phosphoryl carrier protein HPr by enzyme I. Phospho-HPr then transfers it to the PTS EIIA domain.</text>
</comment>
<dbReference type="PROSITE" id="PS51350">
    <property type="entry name" value="PTS_HPR_DOM"/>
    <property type="match status" value="1"/>
</dbReference>
<gene>
    <name evidence="7" type="ORF">BCF59_0228</name>
</gene>
<dbReference type="EMBL" id="SOCN01000001">
    <property type="protein sequence ID" value="TDV24273.1"/>
    <property type="molecule type" value="Genomic_DNA"/>
</dbReference>
<dbReference type="Gene3D" id="3.30.1340.10">
    <property type="entry name" value="HPr-like"/>
    <property type="match status" value="1"/>
</dbReference>
<proteinExistence type="predicted"/>
<dbReference type="CDD" id="cd00367">
    <property type="entry name" value="PTS-HPr_like"/>
    <property type="match status" value="1"/>
</dbReference>
<dbReference type="SUPFAM" id="SSF55594">
    <property type="entry name" value="HPr-like"/>
    <property type="match status" value="1"/>
</dbReference>
<organism evidence="7 8">
    <name type="scientific">Mycoplasmopsis mustelae</name>
    <dbReference type="NCBI Taxonomy" id="171289"/>
    <lineage>
        <taxon>Bacteria</taxon>
        <taxon>Bacillati</taxon>
        <taxon>Mycoplasmatota</taxon>
        <taxon>Mycoplasmoidales</taxon>
        <taxon>Metamycoplasmataceae</taxon>
        <taxon>Mycoplasmopsis</taxon>
    </lineage>
</organism>
<dbReference type="PANTHER" id="PTHR33705:SF2">
    <property type="entry name" value="PHOSPHOCARRIER PROTEIN NPR"/>
    <property type="match status" value="1"/>
</dbReference>
<dbReference type="InterPro" id="IPR002114">
    <property type="entry name" value="PTS_HPr_Ser_P_site"/>
</dbReference>
<dbReference type="PRINTS" id="PR00107">
    <property type="entry name" value="PHOSPHOCPHPR"/>
</dbReference>
<dbReference type="InterPro" id="IPR050399">
    <property type="entry name" value="HPr"/>
</dbReference>
<evidence type="ECO:0000256" key="2">
    <source>
        <dbReference type="ARBA" id="ARBA00004496"/>
    </source>
</evidence>
<keyword evidence="4" id="KW-0963">Cytoplasm</keyword>
<evidence type="ECO:0000313" key="7">
    <source>
        <dbReference type="EMBL" id="TDV24273.1"/>
    </source>
</evidence>
<dbReference type="Pfam" id="PF00381">
    <property type="entry name" value="PTS-HPr"/>
    <property type="match status" value="1"/>
</dbReference>
<evidence type="ECO:0000256" key="1">
    <source>
        <dbReference type="ARBA" id="ARBA00003681"/>
    </source>
</evidence>
<dbReference type="NCBIfam" id="TIGR01003">
    <property type="entry name" value="PTS_HPr_family"/>
    <property type="match status" value="1"/>
</dbReference>
<dbReference type="InterPro" id="IPR001020">
    <property type="entry name" value="PTS_HPr_His_P_site"/>
</dbReference>
<dbReference type="PROSITE" id="PS00369">
    <property type="entry name" value="PTS_HPR_HIS"/>
    <property type="match status" value="1"/>
</dbReference>
<evidence type="ECO:0000256" key="3">
    <source>
        <dbReference type="ARBA" id="ARBA00020422"/>
    </source>
</evidence>
<feature type="domain" description="HPr" evidence="6">
    <location>
        <begin position="1"/>
        <end position="87"/>
    </location>
</feature>
<keyword evidence="5" id="KW-0598">Phosphotransferase system</keyword>
<protein>
    <recommendedName>
        <fullName evidence="3">Phosphocarrier protein HPr</fullName>
    </recommendedName>
</protein>
<reference evidence="7 8" key="1">
    <citation type="submission" date="2019-03" db="EMBL/GenBank/DDBJ databases">
        <title>Genomic Encyclopedia of Archaeal and Bacterial Type Strains, Phase II (KMG-II): from individual species to whole genera.</title>
        <authorList>
            <person name="Goeker M."/>
        </authorList>
    </citation>
    <scope>NUCLEOTIDE SEQUENCE [LARGE SCALE GENOMIC DNA]</scope>
    <source>
        <strain evidence="7 8">ATCC 35214</strain>
    </source>
</reference>
<evidence type="ECO:0000256" key="4">
    <source>
        <dbReference type="ARBA" id="ARBA00022490"/>
    </source>
</evidence>
<evidence type="ECO:0000313" key="8">
    <source>
        <dbReference type="Proteomes" id="UP000295757"/>
    </source>
</evidence>
<dbReference type="InterPro" id="IPR000032">
    <property type="entry name" value="HPr-like"/>
</dbReference>
<evidence type="ECO:0000256" key="5">
    <source>
        <dbReference type="ARBA" id="ARBA00022683"/>
    </source>
</evidence>
<dbReference type="InterPro" id="IPR035895">
    <property type="entry name" value="HPr-like_sf"/>
</dbReference>
<dbReference type="GO" id="GO:0005737">
    <property type="term" value="C:cytoplasm"/>
    <property type="evidence" value="ECO:0007669"/>
    <property type="project" value="UniProtKB-SubCell"/>
</dbReference>
<dbReference type="RefSeq" id="WP_134110425.1">
    <property type="nucleotide sequence ID" value="NZ_SOCN01000001.1"/>
</dbReference>
<dbReference type="PANTHER" id="PTHR33705">
    <property type="entry name" value="PHOSPHOCARRIER PROTEIN HPR"/>
    <property type="match status" value="1"/>
</dbReference>
<dbReference type="Proteomes" id="UP000295757">
    <property type="component" value="Unassembled WGS sequence"/>
</dbReference>
<keyword evidence="8" id="KW-1185">Reference proteome</keyword>